<dbReference type="Pfam" id="PF16360">
    <property type="entry name" value="GTP-bdg_M"/>
    <property type="match status" value="1"/>
</dbReference>
<evidence type="ECO:0000256" key="7">
    <source>
        <dbReference type="PIRSR" id="PIRSR006809-1"/>
    </source>
</evidence>
<dbReference type="EMBL" id="ACIN03000003">
    <property type="protein sequence ID" value="ESK66155.1"/>
    <property type="molecule type" value="Genomic_DNA"/>
</dbReference>
<dbReference type="Proteomes" id="UP000019050">
    <property type="component" value="Unassembled WGS sequence"/>
</dbReference>
<name>W1Q4I1_ABIDE</name>
<dbReference type="GO" id="GO:0003924">
    <property type="term" value="F:GTPase activity"/>
    <property type="evidence" value="ECO:0007669"/>
    <property type="project" value="UniProtKB-UniRule"/>
</dbReference>
<dbReference type="CDD" id="cd01878">
    <property type="entry name" value="HflX"/>
    <property type="match status" value="1"/>
</dbReference>
<evidence type="ECO:0000313" key="12">
    <source>
        <dbReference type="Proteomes" id="UP000019050"/>
    </source>
</evidence>
<dbReference type="FunFam" id="3.40.50.11060:FF:000001">
    <property type="entry name" value="GTPase HflX"/>
    <property type="match status" value="1"/>
</dbReference>
<evidence type="ECO:0000256" key="9">
    <source>
        <dbReference type="SAM" id="MobiDB-lite"/>
    </source>
</evidence>
<dbReference type="InterPro" id="IPR027417">
    <property type="entry name" value="P-loop_NTPase"/>
</dbReference>
<dbReference type="PROSITE" id="PS51705">
    <property type="entry name" value="G_HFLX"/>
    <property type="match status" value="1"/>
</dbReference>
<evidence type="ECO:0000256" key="8">
    <source>
        <dbReference type="PIRSR" id="PIRSR006809-2"/>
    </source>
</evidence>
<comment type="function">
    <text evidence="6">GTPase that associates with the 50S ribosomal subunit and may have a role during protein synthesis or ribosome biogenesis.</text>
</comment>
<keyword evidence="4 8" id="KW-0460">Magnesium</keyword>
<comment type="subunit">
    <text evidence="6">Monomer. Associates with the 50S ribosomal subunit.</text>
</comment>
<feature type="region of interest" description="Disordered" evidence="9">
    <location>
        <begin position="147"/>
        <end position="166"/>
    </location>
</feature>
<dbReference type="NCBIfam" id="TIGR03156">
    <property type="entry name" value="GTP_HflX"/>
    <property type="match status" value="1"/>
</dbReference>
<gene>
    <name evidence="6" type="primary">hflX</name>
    <name evidence="11" type="ORF">GCWU000182_000498</name>
</gene>
<dbReference type="GO" id="GO:0043022">
    <property type="term" value="F:ribosome binding"/>
    <property type="evidence" value="ECO:0007669"/>
    <property type="project" value="TreeGrafter"/>
</dbReference>
<dbReference type="InterPro" id="IPR032305">
    <property type="entry name" value="GTP-bd_M"/>
</dbReference>
<dbReference type="Pfam" id="PF13167">
    <property type="entry name" value="GTP-bdg_N"/>
    <property type="match status" value="1"/>
</dbReference>
<evidence type="ECO:0000256" key="1">
    <source>
        <dbReference type="ARBA" id="ARBA00022490"/>
    </source>
</evidence>
<dbReference type="InterPro" id="IPR006073">
    <property type="entry name" value="GTP-bd"/>
</dbReference>
<dbReference type="OrthoDB" id="9812272at2"/>
<dbReference type="InterPro" id="IPR042108">
    <property type="entry name" value="GTPase_HflX_N_sf"/>
</dbReference>
<keyword evidence="12" id="KW-1185">Reference proteome</keyword>
<evidence type="ECO:0000313" key="11">
    <source>
        <dbReference type="EMBL" id="ESK66155.1"/>
    </source>
</evidence>
<dbReference type="GeneID" id="84816595"/>
<dbReference type="AlphaFoldDB" id="W1Q4I1"/>
<evidence type="ECO:0000256" key="5">
    <source>
        <dbReference type="ARBA" id="ARBA00023134"/>
    </source>
</evidence>
<dbReference type="GO" id="GO:0005525">
    <property type="term" value="F:GTP binding"/>
    <property type="evidence" value="ECO:0007669"/>
    <property type="project" value="UniProtKB-UniRule"/>
</dbReference>
<dbReference type="PIRSF" id="PIRSF006809">
    <property type="entry name" value="GTP-binding_hflX_prd"/>
    <property type="match status" value="1"/>
</dbReference>
<feature type="binding site" evidence="8">
    <location>
        <position position="214"/>
    </location>
    <ligand>
        <name>Mg(2+)</name>
        <dbReference type="ChEBI" id="CHEBI:18420"/>
    </ligand>
</feature>
<feature type="binding site" evidence="7">
    <location>
        <begin position="254"/>
        <end position="257"/>
    </location>
    <ligand>
        <name>GTP</name>
        <dbReference type="ChEBI" id="CHEBI:37565"/>
    </ligand>
</feature>
<dbReference type="RefSeq" id="WP_023391149.1">
    <property type="nucleotide sequence ID" value="NZ_KI535340.1"/>
</dbReference>
<organism evidence="11 12">
    <name type="scientific">Abiotrophia defectiva ATCC 49176</name>
    <dbReference type="NCBI Taxonomy" id="592010"/>
    <lineage>
        <taxon>Bacteria</taxon>
        <taxon>Bacillati</taxon>
        <taxon>Bacillota</taxon>
        <taxon>Bacilli</taxon>
        <taxon>Lactobacillales</taxon>
        <taxon>Aerococcaceae</taxon>
        <taxon>Abiotrophia</taxon>
    </lineage>
</organism>
<keyword evidence="3 6" id="KW-0547">Nucleotide-binding</keyword>
<feature type="binding site" evidence="8">
    <location>
        <position position="234"/>
    </location>
    <ligand>
        <name>Mg(2+)</name>
        <dbReference type="ChEBI" id="CHEBI:18420"/>
    </ligand>
</feature>
<evidence type="ECO:0000259" key="10">
    <source>
        <dbReference type="PROSITE" id="PS51705"/>
    </source>
</evidence>
<dbReference type="eggNOG" id="COG2262">
    <property type="taxonomic scope" value="Bacteria"/>
</dbReference>
<dbReference type="GO" id="GO:0046872">
    <property type="term" value="F:metal ion binding"/>
    <property type="evidence" value="ECO:0007669"/>
    <property type="project" value="UniProtKB-KW"/>
</dbReference>
<dbReference type="InterPro" id="IPR030394">
    <property type="entry name" value="G_HFLX_dom"/>
</dbReference>
<dbReference type="PANTHER" id="PTHR10229:SF0">
    <property type="entry name" value="GTP-BINDING PROTEIN 6-RELATED"/>
    <property type="match status" value="1"/>
</dbReference>
<dbReference type="InterPro" id="IPR025121">
    <property type="entry name" value="GTPase_HflX_N"/>
</dbReference>
<comment type="cofactor">
    <cofactor evidence="8">
        <name>Mg(2+)</name>
        <dbReference type="ChEBI" id="CHEBI:18420"/>
    </cofactor>
</comment>
<dbReference type="Gene3D" id="6.10.250.2860">
    <property type="match status" value="1"/>
</dbReference>
<dbReference type="GO" id="GO:0005737">
    <property type="term" value="C:cytoplasm"/>
    <property type="evidence" value="ECO:0007669"/>
    <property type="project" value="UniProtKB-SubCell"/>
</dbReference>
<keyword evidence="1 6" id="KW-0963">Cytoplasm</keyword>
<feature type="domain" description="Hflx-type G" evidence="10">
    <location>
        <begin position="201"/>
        <end position="364"/>
    </location>
</feature>
<feature type="binding site" evidence="7">
    <location>
        <begin position="207"/>
        <end position="214"/>
    </location>
    <ligand>
        <name>GTP</name>
        <dbReference type="ChEBI" id="CHEBI:37565"/>
    </ligand>
</feature>
<evidence type="ECO:0000256" key="6">
    <source>
        <dbReference type="HAMAP-Rule" id="MF_00900"/>
    </source>
</evidence>
<proteinExistence type="inferred from homology"/>
<evidence type="ECO:0000256" key="4">
    <source>
        <dbReference type="ARBA" id="ARBA00022842"/>
    </source>
</evidence>
<keyword evidence="2 8" id="KW-0479">Metal-binding</keyword>
<accession>W1Q4I1</accession>
<protein>
    <recommendedName>
        <fullName evidence="6">GTPase HflX</fullName>
    </recommendedName>
    <alternativeName>
        <fullName evidence="6">GTP-binding protein HflX</fullName>
    </alternativeName>
</protein>
<evidence type="ECO:0000256" key="2">
    <source>
        <dbReference type="ARBA" id="ARBA00022723"/>
    </source>
</evidence>
<dbReference type="Pfam" id="PF01926">
    <property type="entry name" value="MMR_HSR1"/>
    <property type="match status" value="1"/>
</dbReference>
<dbReference type="SUPFAM" id="SSF52540">
    <property type="entry name" value="P-loop containing nucleoside triphosphate hydrolases"/>
    <property type="match status" value="1"/>
</dbReference>
<dbReference type="HAMAP" id="MF_00900">
    <property type="entry name" value="GTPase_HflX"/>
    <property type="match status" value="1"/>
</dbReference>
<feature type="binding site" evidence="7">
    <location>
        <begin position="320"/>
        <end position="323"/>
    </location>
    <ligand>
        <name>GTP</name>
        <dbReference type="ChEBI" id="CHEBI:37565"/>
    </ligand>
</feature>
<evidence type="ECO:0000256" key="3">
    <source>
        <dbReference type="ARBA" id="ARBA00022741"/>
    </source>
</evidence>
<comment type="similarity">
    <text evidence="6">Belongs to the TRAFAC class OBG-HflX-like GTPase superfamily. HflX GTPase family.</text>
</comment>
<comment type="subcellular location">
    <subcellularLocation>
        <location evidence="6">Cytoplasm</location>
    </subcellularLocation>
    <text evidence="6">May associate with membranes.</text>
</comment>
<dbReference type="Gene3D" id="3.40.50.300">
    <property type="entry name" value="P-loop containing nucleotide triphosphate hydrolases"/>
    <property type="match status" value="1"/>
</dbReference>
<dbReference type="PRINTS" id="PR00326">
    <property type="entry name" value="GTP1OBG"/>
</dbReference>
<dbReference type="HOGENOM" id="CLU_019597_2_1_9"/>
<sequence>MIDLQVGPERVLVMAVQTDQYSPEQFQVILDEMTSLTETAGGQVIEVVTQKLPKLDGRTAVGSGKLEEIAALVEAREIDLVISLNALTPSMNRQLEASLKVQVIDRVQLILDIFAMRARSREGKLQVALAQYNYLLPRLYGQGKHLSRQGGGIGTRGPGETKLESDRRHIRSVIHHVKEELADIAAHRERTRSRRAQGGHWQVGLVGYTNAGKSTLLTQLTQSETYVQDQLFATLDPLTRRMPLKGEDRFTLTDTVGFIEELPTELIHAFKSTLEEIGGMDLLLHVVDASDPAQTLHEQTVLRIIKELGYGHLPVLTVYNKIDCLAPDQSVQATAFPSIAISAYEPSHIDRLKQEIWKLLMADADWVDQRIPAHEAYKVAGMRQELLVTKFDYDENTGDYHLQGYRRRQQDREEETH</sequence>
<comment type="caution">
    <text evidence="11">The sequence shown here is derived from an EMBL/GenBank/DDBJ whole genome shotgun (WGS) entry which is preliminary data.</text>
</comment>
<dbReference type="Gene3D" id="3.40.50.11060">
    <property type="entry name" value="GTPase HflX, N-terminal domain"/>
    <property type="match status" value="1"/>
</dbReference>
<dbReference type="InterPro" id="IPR016496">
    <property type="entry name" value="GTPase_HflX"/>
</dbReference>
<reference evidence="11" key="1">
    <citation type="submission" date="2013-06" db="EMBL/GenBank/DDBJ databases">
        <authorList>
            <person name="Weinstock G."/>
            <person name="Sodergren E."/>
            <person name="Clifton S."/>
            <person name="Fulton L."/>
            <person name="Fulton B."/>
            <person name="Courtney L."/>
            <person name="Fronick C."/>
            <person name="Harrison M."/>
            <person name="Strong C."/>
            <person name="Farmer C."/>
            <person name="Delahaunty K."/>
            <person name="Markovic C."/>
            <person name="Hall O."/>
            <person name="Minx P."/>
            <person name="Tomlinson C."/>
            <person name="Mitreva M."/>
            <person name="Nelson J."/>
            <person name="Hou S."/>
            <person name="Wollam A."/>
            <person name="Pepin K.H."/>
            <person name="Johnson M."/>
            <person name="Bhonagiri V."/>
            <person name="Nash W.E."/>
            <person name="Warren W."/>
            <person name="Chinwalla A."/>
            <person name="Mardis E.R."/>
            <person name="Wilson R.K."/>
        </authorList>
    </citation>
    <scope>NUCLEOTIDE SEQUENCE [LARGE SCALE GENOMIC DNA]</scope>
    <source>
        <strain evidence="11">ATCC 49176</strain>
    </source>
</reference>
<feature type="binding site" evidence="7">
    <location>
        <begin position="342"/>
        <end position="344"/>
    </location>
    <ligand>
        <name>GTP</name>
        <dbReference type="ChEBI" id="CHEBI:37565"/>
    </ligand>
</feature>
<keyword evidence="5 6" id="KW-0342">GTP-binding</keyword>
<dbReference type="STRING" id="592010.GCWU000182_000498"/>
<dbReference type="PANTHER" id="PTHR10229">
    <property type="entry name" value="GTP-BINDING PROTEIN HFLX"/>
    <property type="match status" value="1"/>
</dbReference>
<feature type="binding site" evidence="7">
    <location>
        <begin position="232"/>
        <end position="236"/>
    </location>
    <ligand>
        <name>GTP</name>
        <dbReference type="ChEBI" id="CHEBI:37565"/>
    </ligand>
</feature>